<comment type="similarity">
    <text evidence="1">Belongs to the HGH1 family.</text>
</comment>
<accession>A0A316YMH3</accession>
<protein>
    <recommendedName>
        <fullName evidence="7">Protein HGH1 homolog</fullName>
    </recommendedName>
</protein>
<dbReference type="GeneID" id="37039774"/>
<dbReference type="OrthoDB" id="338814at2759"/>
<reference evidence="5" key="1">
    <citation type="journal article" date="2018" name="Mol. Biol. Evol.">
        <title>Broad Genomic Sampling Reveals a Smut Pathogenic Ancestry of the Fungal Clade Ustilaginomycotina.</title>
        <authorList>
            <person name="Kijpornyongpan T."/>
            <person name="Mondo S.J."/>
            <person name="Barry K."/>
            <person name="Sandor L."/>
            <person name="Lee J."/>
            <person name="Lipzen A."/>
            <person name="Pangilinan J."/>
            <person name="LaButti K."/>
            <person name="Hainaut M."/>
            <person name="Henrissat B."/>
            <person name="Grigoriev I.V."/>
            <person name="Spatafora J.W."/>
            <person name="Aime M.C."/>
        </authorList>
    </citation>
    <scope>NUCLEOTIDE SEQUENCE [LARGE SCALE GENOMIC DNA]</scope>
    <source>
        <strain evidence="5">MCA 4198</strain>
    </source>
</reference>
<organism evidence="5 6">
    <name type="scientific">Acaromyces ingoldii</name>
    <dbReference type="NCBI Taxonomy" id="215250"/>
    <lineage>
        <taxon>Eukaryota</taxon>
        <taxon>Fungi</taxon>
        <taxon>Dikarya</taxon>
        <taxon>Basidiomycota</taxon>
        <taxon>Ustilaginomycotina</taxon>
        <taxon>Exobasidiomycetes</taxon>
        <taxon>Exobasidiales</taxon>
        <taxon>Cryptobasidiaceae</taxon>
        <taxon>Acaromyces</taxon>
    </lineage>
</organism>
<dbReference type="Pfam" id="PF04064">
    <property type="entry name" value="DUF384"/>
    <property type="match status" value="1"/>
</dbReference>
<dbReference type="RefSeq" id="XP_025377464.1">
    <property type="nucleotide sequence ID" value="XM_025517858.1"/>
</dbReference>
<feature type="compositionally biased region" description="Acidic residues" evidence="2">
    <location>
        <begin position="506"/>
        <end position="536"/>
    </location>
</feature>
<dbReference type="Proteomes" id="UP000245768">
    <property type="component" value="Unassembled WGS sequence"/>
</dbReference>
<evidence type="ECO:0000313" key="6">
    <source>
        <dbReference type="Proteomes" id="UP000245768"/>
    </source>
</evidence>
<evidence type="ECO:0000259" key="3">
    <source>
        <dbReference type="Pfam" id="PF04063"/>
    </source>
</evidence>
<dbReference type="SUPFAM" id="SSF48371">
    <property type="entry name" value="ARM repeat"/>
    <property type="match status" value="1"/>
</dbReference>
<dbReference type="Pfam" id="PF04063">
    <property type="entry name" value="DUF383"/>
    <property type="match status" value="1"/>
</dbReference>
<dbReference type="InterPro" id="IPR007206">
    <property type="entry name" value="Protein_HGH1_C"/>
</dbReference>
<evidence type="ECO:0000313" key="5">
    <source>
        <dbReference type="EMBL" id="PWN90266.1"/>
    </source>
</evidence>
<feature type="domain" description="Protein HGH1 N-terminal" evidence="3">
    <location>
        <begin position="115"/>
        <end position="445"/>
    </location>
</feature>
<dbReference type="AlphaFoldDB" id="A0A316YMH3"/>
<dbReference type="PANTHER" id="PTHR13387:SF9">
    <property type="entry name" value="PROTEIN HGH1 HOMOLOG"/>
    <property type="match status" value="1"/>
</dbReference>
<feature type="compositionally biased region" description="Low complexity" evidence="2">
    <location>
        <begin position="243"/>
        <end position="255"/>
    </location>
</feature>
<keyword evidence="6" id="KW-1185">Reference proteome</keyword>
<feature type="domain" description="Protein HGH1 C-terminal" evidence="4">
    <location>
        <begin position="451"/>
        <end position="503"/>
    </location>
</feature>
<evidence type="ECO:0000256" key="2">
    <source>
        <dbReference type="SAM" id="MobiDB-lite"/>
    </source>
</evidence>
<feature type="region of interest" description="Disordered" evidence="2">
    <location>
        <begin position="502"/>
        <end position="536"/>
    </location>
</feature>
<dbReference type="InterPro" id="IPR039717">
    <property type="entry name" value="Hgh1"/>
</dbReference>
<proteinExistence type="inferred from homology"/>
<evidence type="ECO:0000256" key="1">
    <source>
        <dbReference type="ARBA" id="ARBA00006712"/>
    </source>
</evidence>
<evidence type="ECO:0000259" key="4">
    <source>
        <dbReference type="Pfam" id="PF04064"/>
    </source>
</evidence>
<gene>
    <name evidence="5" type="ORF">FA10DRAFT_108882</name>
</gene>
<dbReference type="EMBL" id="KZ819636">
    <property type="protein sequence ID" value="PWN90266.1"/>
    <property type="molecule type" value="Genomic_DNA"/>
</dbReference>
<dbReference type="STRING" id="215250.A0A316YMH3"/>
<dbReference type="InterPro" id="IPR016024">
    <property type="entry name" value="ARM-type_fold"/>
</dbReference>
<feature type="region of interest" description="Disordered" evidence="2">
    <location>
        <begin position="234"/>
        <end position="269"/>
    </location>
</feature>
<dbReference type="InterPro" id="IPR007205">
    <property type="entry name" value="Protein_HGH1_N"/>
</dbReference>
<sequence length="536" mass="58381">MPGLDQPPAQLELLTFLSDSNAQVRQVALSNLVGFSAKTSSMRSLLIDKHKGPDGRPLVGRDGQEVDTIRDLKKLCQDQPIAAHDAFCALINLSDSLLVARDIGDKDFVGFLVRYIADPVSLLADLAAMLLSNLTKLESIAAILIDLKLTSQPFYNFMSTQDAEATIDAMDVEPTDPEYEAKKARAEEHARRLTEKAKRAVEEEVPALSKLLDAFEEGAENVAGRTAQATIEEMRSRARDVQQQDGSSASGSGQQDEVRRGPDGRPLVKRKTNCNFLASVFANVTTVPKGRDFFVTPLSAASAAASASAQAQMQVATRDQSSAPPANEYPVARIMAFTEHPDLIRRGGVISALKNILFLKSAHKLLIAPPPASASTGNEKDDLLAGALPATSRPPSSIDVLPFLLLPLIDGAELAQVDFEDQESLPAECQMLPETKRRESDQALRMMLVECLLLLCTNLYGRQCLRARGAYVVVREAHLKENDEKIAEAVLRLVNILKRDESESSINDDEAEEDIGAEKVEEDPESGDEDLVIEEL</sequence>
<name>A0A316YMH3_9BASI</name>
<dbReference type="InParanoid" id="A0A316YMH3"/>
<dbReference type="FunCoup" id="A0A316YMH3">
    <property type="interactions" value="536"/>
</dbReference>
<evidence type="ECO:0008006" key="7">
    <source>
        <dbReference type="Google" id="ProtNLM"/>
    </source>
</evidence>
<dbReference type="PANTHER" id="PTHR13387">
    <property type="entry name" value="PROTEIN HGH1 HOMOLOG"/>
    <property type="match status" value="1"/>
</dbReference>